<name>A0A382Y768_9ZZZZ</name>
<proteinExistence type="predicted"/>
<accession>A0A382Y768</accession>
<evidence type="ECO:0000313" key="1">
    <source>
        <dbReference type="EMBL" id="SVD56317.1"/>
    </source>
</evidence>
<dbReference type="EMBL" id="UINC01173530">
    <property type="protein sequence ID" value="SVD79177.1"/>
    <property type="molecule type" value="Genomic_DNA"/>
</dbReference>
<protein>
    <submittedName>
        <fullName evidence="2">Uncharacterized protein</fullName>
    </submittedName>
</protein>
<feature type="non-terminal residue" evidence="2">
    <location>
        <position position="1"/>
    </location>
</feature>
<sequence length="36" mass="4029">MKKITSSPPGIDDIKKSSKILFSIFTRYGDTIIDLV</sequence>
<dbReference type="EMBL" id="UINC01158662">
    <property type="protein sequence ID" value="SVD56317.1"/>
    <property type="molecule type" value="Genomic_DNA"/>
</dbReference>
<gene>
    <name evidence="1" type="ORF">METZ01_LOCUS409171</name>
    <name evidence="2" type="ORF">METZ01_LOCUS432031</name>
</gene>
<evidence type="ECO:0000313" key="2">
    <source>
        <dbReference type="EMBL" id="SVD79177.1"/>
    </source>
</evidence>
<organism evidence="2">
    <name type="scientific">marine metagenome</name>
    <dbReference type="NCBI Taxonomy" id="408172"/>
    <lineage>
        <taxon>unclassified sequences</taxon>
        <taxon>metagenomes</taxon>
        <taxon>ecological metagenomes</taxon>
    </lineage>
</organism>
<feature type="non-terminal residue" evidence="2">
    <location>
        <position position="36"/>
    </location>
</feature>
<dbReference type="AlphaFoldDB" id="A0A382Y768"/>
<reference evidence="2" key="1">
    <citation type="submission" date="2018-05" db="EMBL/GenBank/DDBJ databases">
        <authorList>
            <person name="Lanie J.A."/>
            <person name="Ng W.-L."/>
            <person name="Kazmierczak K.M."/>
            <person name="Andrzejewski T.M."/>
            <person name="Davidsen T.M."/>
            <person name="Wayne K.J."/>
            <person name="Tettelin H."/>
            <person name="Glass J.I."/>
            <person name="Rusch D."/>
            <person name="Podicherti R."/>
            <person name="Tsui H.-C.T."/>
            <person name="Winkler M.E."/>
        </authorList>
    </citation>
    <scope>NUCLEOTIDE SEQUENCE</scope>
</reference>